<dbReference type="InterPro" id="IPR000836">
    <property type="entry name" value="PRTase_dom"/>
</dbReference>
<name>A0A4D6WZK5_9FLOR</name>
<keyword evidence="2" id="KW-0328">Glycosyltransferase</keyword>
<dbReference type="Gene3D" id="3.40.50.2020">
    <property type="match status" value="1"/>
</dbReference>
<dbReference type="GO" id="GO:0016757">
    <property type="term" value="F:glycosyltransferase activity"/>
    <property type="evidence" value="ECO:0007669"/>
    <property type="project" value="UniProtKB-KW"/>
</dbReference>
<keyword evidence="2" id="KW-0934">Plastid</keyword>
<dbReference type="EMBL" id="MK814743">
    <property type="protein sequence ID" value="QCI09059.1"/>
    <property type="molecule type" value="Genomic_DNA"/>
</dbReference>
<organism evidence="2">
    <name type="scientific">Inkyuleea mariana</name>
    <dbReference type="NCBI Taxonomy" id="123988"/>
    <lineage>
        <taxon>Eukaryota</taxon>
        <taxon>Rhodophyta</taxon>
        <taxon>Florideophyceae</taxon>
        <taxon>Rhodymeniophycidae</taxon>
        <taxon>Ceramiales</taxon>
        <taxon>Ceramiaceae</taxon>
        <taxon>Inkyuleea</taxon>
    </lineage>
</organism>
<dbReference type="AlphaFoldDB" id="A0A4D6WZK5"/>
<gene>
    <name evidence="2" type="primary">upp</name>
</gene>
<proteinExistence type="predicted"/>
<evidence type="ECO:0000259" key="1">
    <source>
        <dbReference type="Pfam" id="PF14681"/>
    </source>
</evidence>
<dbReference type="InterPro" id="IPR029057">
    <property type="entry name" value="PRTase-like"/>
</dbReference>
<keyword evidence="2" id="KW-0808">Transferase</keyword>
<geneLocation type="plastid" evidence="2"/>
<accession>A0A4D6WZK5</accession>
<sequence>MQLNIYIISHPIIKILSNTIISSALNTYNKFSSQTHKYIGLLLVYEVLRKWMQIKNLYIKKINYIKEVHIIDSQESYLIITNLLHTYNIITEIKILLPDTELQHIDLNNNKSFTDDYNNIKLINIESTKKIMIIEKFLDNYKIIDLIKYLQVEKNVKIHQIKIISVTCNTKILEKIGQMYPNLNIYTTKLINN</sequence>
<feature type="domain" description="Phosphoribosyltransferase" evidence="1">
    <location>
        <begin position="9"/>
        <end position="189"/>
    </location>
</feature>
<dbReference type="Pfam" id="PF14681">
    <property type="entry name" value="UPRTase"/>
    <property type="match status" value="1"/>
</dbReference>
<reference evidence="2" key="2">
    <citation type="submission" date="2019-04" db="EMBL/GenBank/DDBJ databases">
        <authorList>
            <person name="Pasella M."/>
        </authorList>
    </citation>
    <scope>NUCLEOTIDE SEQUENCE</scope>
    <source>
        <strain evidence="2">PD1141</strain>
    </source>
</reference>
<reference evidence="2" key="1">
    <citation type="journal article" date="2019" name="Mol. Phylogenet. Evol.">
        <title>Morphological evolution and classification of the red algal order Ceramiales inferred using plastid phylogenomics.</title>
        <authorList>
            <person name="Diaz-Tapia P."/>
            <person name="Pasella M.M."/>
            <person name="Verbruggen H."/>
            <person name="Maggs C.A."/>
        </authorList>
    </citation>
    <scope>NUCLEOTIDE SEQUENCE</scope>
    <source>
        <strain evidence="2">PD1141</strain>
    </source>
</reference>
<protein>
    <submittedName>
        <fullName evidence="2">Uracil phosphoribosyltransferase</fullName>
    </submittedName>
</protein>
<evidence type="ECO:0000313" key="2">
    <source>
        <dbReference type="EMBL" id="QCI09059.1"/>
    </source>
</evidence>